<evidence type="ECO:0000313" key="10">
    <source>
        <dbReference type="Proteomes" id="UP001491310"/>
    </source>
</evidence>
<name>A0ABR2YK42_9CHLO</name>
<evidence type="ECO:0000256" key="6">
    <source>
        <dbReference type="ARBA" id="ARBA00023125"/>
    </source>
</evidence>
<keyword evidence="5" id="KW-0190">Covalent protein-DNA linkage</keyword>
<feature type="compositionally biased region" description="Low complexity" evidence="8">
    <location>
        <begin position="277"/>
        <end position="288"/>
    </location>
</feature>
<evidence type="ECO:0000256" key="2">
    <source>
        <dbReference type="ARBA" id="ARBA00022670"/>
    </source>
</evidence>
<keyword evidence="2" id="KW-0645">Protease</keyword>
<keyword evidence="4" id="KW-0378">Hydrolase</keyword>
<reference evidence="9 10" key="1">
    <citation type="journal article" date="2024" name="Nat. Commun.">
        <title>Phylogenomics reveals the evolutionary origins of lichenization in chlorophyte algae.</title>
        <authorList>
            <person name="Puginier C."/>
            <person name="Libourel C."/>
            <person name="Otte J."/>
            <person name="Skaloud P."/>
            <person name="Haon M."/>
            <person name="Grisel S."/>
            <person name="Petersen M."/>
            <person name="Berrin J.G."/>
            <person name="Delaux P.M."/>
            <person name="Dal Grande F."/>
            <person name="Keller J."/>
        </authorList>
    </citation>
    <scope>NUCLEOTIDE SEQUENCE [LARGE SCALE GENOMIC DNA]</scope>
    <source>
        <strain evidence="9 10">SAG 216-7</strain>
    </source>
</reference>
<feature type="compositionally biased region" description="Basic and acidic residues" evidence="8">
    <location>
        <begin position="319"/>
        <end position="333"/>
    </location>
</feature>
<evidence type="ECO:0000256" key="5">
    <source>
        <dbReference type="ARBA" id="ARBA00023124"/>
    </source>
</evidence>
<comment type="caution">
    <text evidence="9">The sequence shown here is derived from an EMBL/GenBank/DDBJ whole genome shotgun (WGS) entry which is preliminary data.</text>
</comment>
<dbReference type="PANTHER" id="PTHR13604:SF0">
    <property type="entry name" value="ABASIC SITE PROCESSING PROTEIN HMCES"/>
    <property type="match status" value="1"/>
</dbReference>
<evidence type="ECO:0000256" key="7">
    <source>
        <dbReference type="ARBA" id="ARBA00023239"/>
    </source>
</evidence>
<organism evidence="9 10">
    <name type="scientific">Coccomyxa subellipsoidea</name>
    <dbReference type="NCBI Taxonomy" id="248742"/>
    <lineage>
        <taxon>Eukaryota</taxon>
        <taxon>Viridiplantae</taxon>
        <taxon>Chlorophyta</taxon>
        <taxon>core chlorophytes</taxon>
        <taxon>Trebouxiophyceae</taxon>
        <taxon>Trebouxiophyceae incertae sedis</taxon>
        <taxon>Coccomyxaceae</taxon>
        <taxon>Coccomyxa</taxon>
    </lineage>
</organism>
<evidence type="ECO:0008006" key="11">
    <source>
        <dbReference type="Google" id="ProtNLM"/>
    </source>
</evidence>
<proteinExistence type="inferred from homology"/>
<dbReference type="Pfam" id="PF02586">
    <property type="entry name" value="SRAP"/>
    <property type="match status" value="1"/>
</dbReference>
<evidence type="ECO:0000256" key="1">
    <source>
        <dbReference type="ARBA" id="ARBA00008136"/>
    </source>
</evidence>
<keyword evidence="7" id="KW-0456">Lyase</keyword>
<dbReference type="PANTHER" id="PTHR13604">
    <property type="entry name" value="DC12-RELATED"/>
    <property type="match status" value="1"/>
</dbReference>
<keyword evidence="6" id="KW-0238">DNA-binding</keyword>
<dbReference type="SUPFAM" id="SSF143081">
    <property type="entry name" value="BB1717-like"/>
    <property type="match status" value="1"/>
</dbReference>
<feature type="compositionally biased region" description="Polar residues" evidence="8">
    <location>
        <begin position="307"/>
        <end position="316"/>
    </location>
</feature>
<gene>
    <name evidence="9" type="ORF">WJX75_003054</name>
</gene>
<evidence type="ECO:0000313" key="9">
    <source>
        <dbReference type="EMBL" id="KAK9906508.1"/>
    </source>
</evidence>
<evidence type="ECO:0000256" key="8">
    <source>
        <dbReference type="SAM" id="MobiDB-lite"/>
    </source>
</evidence>
<evidence type="ECO:0000256" key="4">
    <source>
        <dbReference type="ARBA" id="ARBA00022801"/>
    </source>
</evidence>
<dbReference type="Proteomes" id="UP001491310">
    <property type="component" value="Unassembled WGS sequence"/>
</dbReference>
<dbReference type="InterPro" id="IPR003738">
    <property type="entry name" value="SRAP"/>
</dbReference>
<comment type="similarity">
    <text evidence="1">Belongs to the SOS response-associated peptidase family.</text>
</comment>
<evidence type="ECO:0000256" key="3">
    <source>
        <dbReference type="ARBA" id="ARBA00022763"/>
    </source>
</evidence>
<sequence>MCGRARCALDRDQVLAVAGVPADRWRDYEFFLPKHNLGPGSRTPIVRRDEEVDSWLQGGAELQTMTWGLVPSWTKKEEKLDFFRMFNARSETVPEKTVFSRLLGSKRCVVLLNGFYEWAQEHKTKQPYYIYLDGDRVMRMAGLYDSWQDAEGNWLTTYTILTTDSSKRLQWIHDRMPVILPDAQAEEAWLQNGVLDSKQYTALCSPYNGDDLQWFPVTTAMSKPDFQGPECCKPLKRQSIATFFKPKNTALAPEPEAEKLQTSEASTPLKNEEGADAAKAACSVKAEAPPYHADTKDTQEAIPGPAASQQGTVSASKRQRQEEKPDKDRYYVQ</sequence>
<dbReference type="Gene3D" id="3.90.1680.10">
    <property type="entry name" value="SOS response associated peptidase-like"/>
    <property type="match status" value="1"/>
</dbReference>
<keyword evidence="3" id="KW-0227">DNA damage</keyword>
<dbReference type="InterPro" id="IPR036590">
    <property type="entry name" value="SRAP-like"/>
</dbReference>
<dbReference type="EMBL" id="JALJOT010000010">
    <property type="protein sequence ID" value="KAK9906508.1"/>
    <property type="molecule type" value="Genomic_DNA"/>
</dbReference>
<feature type="region of interest" description="Disordered" evidence="8">
    <location>
        <begin position="248"/>
        <end position="333"/>
    </location>
</feature>
<accession>A0ABR2YK42</accession>
<protein>
    <recommendedName>
        <fullName evidence="11">DUF159-domain-containing protein</fullName>
    </recommendedName>
</protein>
<keyword evidence="10" id="KW-1185">Reference proteome</keyword>